<dbReference type="InterPro" id="IPR000380">
    <property type="entry name" value="Topo_IA"/>
</dbReference>
<feature type="site" description="Interaction with DNA" evidence="10">
    <location>
        <position position="299"/>
    </location>
</feature>
<feature type="site" description="Interaction with DNA" evidence="10">
    <location>
        <position position="142"/>
    </location>
</feature>
<dbReference type="KEGG" id="eio:H9L01_09545"/>
<feature type="domain" description="Toprim" evidence="11">
    <location>
        <begin position="2"/>
        <end position="115"/>
    </location>
</feature>
<name>A0A7G9RYC4_9FIRM</name>
<comment type="caution">
    <text evidence="10">Lacks conserved residue(s) required for the propagation of feature annotation.</text>
</comment>
<dbReference type="HAMAP" id="MF_00952">
    <property type="entry name" value="Topoisom_1_prok"/>
    <property type="match status" value="1"/>
</dbReference>
<keyword evidence="7 10" id="KW-0799">Topoisomerase</keyword>
<keyword evidence="14" id="KW-1185">Reference proteome</keyword>
<dbReference type="PANTHER" id="PTHR42785">
    <property type="entry name" value="DNA TOPOISOMERASE, TYPE IA, CORE"/>
    <property type="match status" value="1"/>
</dbReference>
<feature type="region of interest" description="Interaction with DNA" evidence="10">
    <location>
        <begin position="164"/>
        <end position="169"/>
    </location>
</feature>
<dbReference type="PROSITE" id="PS52039">
    <property type="entry name" value="TOPO_IA_2"/>
    <property type="match status" value="1"/>
</dbReference>
<dbReference type="SUPFAM" id="SSF56712">
    <property type="entry name" value="Prokaryotic type I DNA topoisomerase"/>
    <property type="match status" value="1"/>
</dbReference>
<dbReference type="PROSITE" id="PS50880">
    <property type="entry name" value="TOPRIM"/>
    <property type="match status" value="1"/>
</dbReference>
<feature type="site" description="Interaction with DNA" evidence="10">
    <location>
        <position position="141"/>
    </location>
</feature>
<evidence type="ECO:0000256" key="2">
    <source>
        <dbReference type="ARBA" id="ARBA00009446"/>
    </source>
</evidence>
<evidence type="ECO:0000259" key="12">
    <source>
        <dbReference type="PROSITE" id="PS52039"/>
    </source>
</evidence>
<dbReference type="CDD" id="cd03363">
    <property type="entry name" value="TOPRIM_TopoIA_TopoI"/>
    <property type="match status" value="1"/>
</dbReference>
<feature type="site" description="Interaction with DNA" evidence="10">
    <location>
        <position position="483"/>
    </location>
</feature>
<dbReference type="GO" id="GO:0003677">
    <property type="term" value="F:DNA binding"/>
    <property type="evidence" value="ECO:0007669"/>
    <property type="project" value="UniProtKB-KW"/>
</dbReference>
<comment type="function">
    <text evidence="10">Releases the supercoiling and torsional tension of DNA, which is introduced during the DNA replication and transcription, by transiently cleaving and rejoining one strand of the DNA duplex. Introduces a single-strand break via transesterification at a target site in duplex DNA. The scissile phosphodiester is attacked by the catalytic tyrosine of the enzyme, resulting in the formation of a DNA-(5'-phosphotyrosyl)-enzyme intermediate and the expulsion of a 3'-OH DNA strand. The free DNA strand then undergoes passage around the unbroken strand, thus removing DNA supercoils. Finally, in the religation step, the DNA 3'-OH attacks the covalent intermediate to expel the active-site tyrosine and restore the DNA phosphodiester backbone.</text>
</comment>
<protein>
    <recommendedName>
        <fullName evidence="10">DNA topoisomerase 1</fullName>
        <ecNumber evidence="10">5.6.2.1</ecNumber>
    </recommendedName>
    <alternativeName>
        <fullName evidence="10">DNA topoisomerase I</fullName>
    </alternativeName>
</protein>
<keyword evidence="3" id="KW-0479">Metal-binding</keyword>
<sequence length="672" mass="76441">MKNLVIVESPSKSKTIEKYLGPDFEVVSSKGHIRDLATRGKDGLGVDFDNDFEATYKISKDKKDVVKELKAKAKKADAVYLATDPDREGEAISWHLANELGVDIDQENRVVFNEITKDAVLKAFENPRKIDMDLVKSQETRRILDRIIGFKLSKLLQSKIKSKSAGRVQSVALKLIVDREKEIDAFIPEEYWTVLAFFENDGNLIETSAERYKGKKLKMTNAEEAQTVVDAVQGDFVISKLEKKNRKKDSKLPFITSTLQQEASTRLGFPAKKTMRVAQKLYEGIEMGGDAEGLITYMRTDSTRLSQTFVDDAKALILESYGKEYVGKYRQGKKTENTQDAHEAIRPTNVNRTPDSVKSYLTNDEYKLYRFIYYRSLASLMAPAVFDAVSVEFTQNDYDFNGSGSTLKFDGYLKVYDYEKSTDKLLGELDESKAYKSQKIDPEQHFTQPPSRFTEARLIKELEELGIGRPSTYSMILETIVYRAYATFGAVSETSKTKVFKPTEQGVLTNDKLQDHFESIINVHYTANMEEELDLIAEGKKNNVEALQRFVDKFYPLLEEADEKMEKIEAEKVGEECPECGGELVYRFGRFGKFVACSNFPECRYNRALDGTKKEAPEPTGEECPECGKPLVKRKSRYGTWFVGCSGFPKCRYIQPNEKKKKEETENEETAS</sequence>
<feature type="domain" description="Topo IA-type catalytic" evidence="12">
    <location>
        <begin position="131"/>
        <end position="558"/>
    </location>
</feature>
<dbReference type="SMART" id="SM00437">
    <property type="entry name" value="TOP1Ac"/>
    <property type="match status" value="1"/>
</dbReference>
<dbReference type="SMART" id="SM00436">
    <property type="entry name" value="TOP1Bc"/>
    <property type="match status" value="1"/>
</dbReference>
<dbReference type="PANTHER" id="PTHR42785:SF1">
    <property type="entry name" value="DNA TOPOISOMERASE"/>
    <property type="match status" value="1"/>
</dbReference>
<comment type="subunit">
    <text evidence="10">Monomer.</text>
</comment>
<dbReference type="CDD" id="cd00186">
    <property type="entry name" value="TOP1Ac"/>
    <property type="match status" value="1"/>
</dbReference>
<dbReference type="Pfam" id="PF01751">
    <property type="entry name" value="Toprim"/>
    <property type="match status" value="1"/>
</dbReference>
<dbReference type="InterPro" id="IPR013498">
    <property type="entry name" value="Topo_IA_Znf"/>
</dbReference>
<comment type="similarity">
    <text evidence="2 10">Belongs to the type IA topoisomerase family.</text>
</comment>
<keyword evidence="4" id="KW-0863">Zinc-finger</keyword>
<keyword evidence="9 10" id="KW-0413">Isomerase</keyword>
<dbReference type="Gene3D" id="1.10.460.10">
    <property type="entry name" value="Topoisomerase I, domain 2"/>
    <property type="match status" value="1"/>
</dbReference>
<dbReference type="GO" id="GO:0006265">
    <property type="term" value="P:DNA topological change"/>
    <property type="evidence" value="ECO:0007669"/>
    <property type="project" value="UniProtKB-UniRule"/>
</dbReference>
<evidence type="ECO:0000256" key="6">
    <source>
        <dbReference type="ARBA" id="ARBA00022842"/>
    </source>
</evidence>
<evidence type="ECO:0000256" key="10">
    <source>
        <dbReference type="HAMAP-Rule" id="MF_00952"/>
    </source>
</evidence>
<dbReference type="Proteomes" id="UP000515928">
    <property type="component" value="Chromosome"/>
</dbReference>
<dbReference type="RefSeq" id="WP_187533723.1">
    <property type="nucleotide sequence ID" value="NZ_CBCSHU010000005.1"/>
</dbReference>
<proteinExistence type="inferred from homology"/>
<dbReference type="InterPro" id="IPR028612">
    <property type="entry name" value="Topoisom_1_IA"/>
</dbReference>
<evidence type="ECO:0000313" key="14">
    <source>
        <dbReference type="Proteomes" id="UP000515928"/>
    </source>
</evidence>
<organism evidence="13 14">
    <name type="scientific">Erysipelothrix inopinata</name>
    <dbReference type="NCBI Taxonomy" id="225084"/>
    <lineage>
        <taxon>Bacteria</taxon>
        <taxon>Bacillati</taxon>
        <taxon>Bacillota</taxon>
        <taxon>Erysipelotrichia</taxon>
        <taxon>Erysipelotrichales</taxon>
        <taxon>Erysipelotrichaceae</taxon>
        <taxon>Erysipelothrix</taxon>
    </lineage>
</organism>
<dbReference type="GO" id="GO:0005694">
    <property type="term" value="C:chromosome"/>
    <property type="evidence" value="ECO:0007669"/>
    <property type="project" value="InterPro"/>
</dbReference>
<evidence type="ECO:0000256" key="7">
    <source>
        <dbReference type="ARBA" id="ARBA00023029"/>
    </source>
</evidence>
<dbReference type="PROSITE" id="PS00396">
    <property type="entry name" value="TOPO_IA_1"/>
    <property type="match status" value="1"/>
</dbReference>
<accession>A0A7G9RYC4</accession>
<dbReference type="Gene3D" id="2.70.20.10">
    <property type="entry name" value="Topoisomerase I, domain 3"/>
    <property type="match status" value="1"/>
</dbReference>
<dbReference type="InterPro" id="IPR034149">
    <property type="entry name" value="TOPRIM_TopoI"/>
</dbReference>
<dbReference type="InterPro" id="IPR006171">
    <property type="entry name" value="TOPRIM_dom"/>
</dbReference>
<dbReference type="InterPro" id="IPR003601">
    <property type="entry name" value="Topo_IA_2"/>
</dbReference>
<dbReference type="GO" id="GO:0003917">
    <property type="term" value="F:DNA topoisomerase type I (single strand cut, ATP-independent) activity"/>
    <property type="evidence" value="ECO:0007669"/>
    <property type="project" value="UniProtKB-UniRule"/>
</dbReference>
<dbReference type="InterPro" id="IPR005733">
    <property type="entry name" value="TopoI_bac-type"/>
</dbReference>
<dbReference type="InterPro" id="IPR013826">
    <property type="entry name" value="Topo_IA_cen_sub3"/>
</dbReference>
<keyword evidence="5" id="KW-0862">Zinc</keyword>
<evidence type="ECO:0000256" key="5">
    <source>
        <dbReference type="ARBA" id="ARBA00022833"/>
    </source>
</evidence>
<dbReference type="Pfam" id="PF01396">
    <property type="entry name" value="Zn_ribbon_Top1"/>
    <property type="match status" value="2"/>
</dbReference>
<evidence type="ECO:0000256" key="1">
    <source>
        <dbReference type="ARBA" id="ARBA00000213"/>
    </source>
</evidence>
<dbReference type="Gene3D" id="1.10.290.10">
    <property type="entry name" value="Topoisomerase I, domain 4"/>
    <property type="match status" value="1"/>
</dbReference>
<dbReference type="GO" id="GO:0008270">
    <property type="term" value="F:zinc ion binding"/>
    <property type="evidence" value="ECO:0007669"/>
    <property type="project" value="UniProtKB-KW"/>
</dbReference>
<evidence type="ECO:0000256" key="3">
    <source>
        <dbReference type="ARBA" id="ARBA00022723"/>
    </source>
</evidence>
<dbReference type="EC" id="5.6.2.1" evidence="10"/>
<dbReference type="SMART" id="SM00493">
    <property type="entry name" value="TOPRIM"/>
    <property type="match status" value="1"/>
</dbReference>
<comment type="catalytic activity">
    <reaction evidence="1 10">
        <text>ATP-independent breakage of single-stranded DNA, followed by passage and rejoining.</text>
        <dbReference type="EC" id="5.6.2.1"/>
    </reaction>
</comment>
<feature type="site" description="Interaction with DNA" evidence="10">
    <location>
        <position position="32"/>
    </location>
</feature>
<evidence type="ECO:0000259" key="11">
    <source>
        <dbReference type="PROSITE" id="PS50880"/>
    </source>
</evidence>
<dbReference type="PRINTS" id="PR00417">
    <property type="entry name" value="PRTPISMRASEI"/>
</dbReference>
<dbReference type="SUPFAM" id="SSF57783">
    <property type="entry name" value="Zinc beta-ribbon"/>
    <property type="match status" value="1"/>
</dbReference>
<dbReference type="Gene3D" id="3.40.50.140">
    <property type="match status" value="1"/>
</dbReference>
<dbReference type="InterPro" id="IPR023405">
    <property type="entry name" value="Topo_IA_core_domain"/>
</dbReference>
<evidence type="ECO:0000256" key="8">
    <source>
        <dbReference type="ARBA" id="ARBA00023125"/>
    </source>
</evidence>
<gene>
    <name evidence="10 13" type="primary">topA</name>
    <name evidence="13" type="ORF">H9L01_09545</name>
</gene>
<dbReference type="NCBIfam" id="TIGR01051">
    <property type="entry name" value="topA_bact"/>
    <property type="match status" value="1"/>
</dbReference>
<feature type="site" description="Interaction with DNA" evidence="10">
    <location>
        <position position="145"/>
    </location>
</feature>
<evidence type="ECO:0000256" key="9">
    <source>
        <dbReference type="ARBA" id="ARBA00023235"/>
    </source>
</evidence>
<reference evidence="13 14" key="1">
    <citation type="submission" date="2020-08" db="EMBL/GenBank/DDBJ databases">
        <title>Genome sequence of Erysipelothrix inopinata DSM 15511T.</title>
        <authorList>
            <person name="Hyun D.-W."/>
            <person name="Bae J.-W."/>
        </authorList>
    </citation>
    <scope>NUCLEOTIDE SEQUENCE [LARGE SCALE GENOMIC DNA]</scope>
    <source>
        <strain evidence="13 14">DSM 15511</strain>
    </source>
</reference>
<dbReference type="InterPro" id="IPR003602">
    <property type="entry name" value="Topo_IA_DNA-bd_dom"/>
</dbReference>
<evidence type="ECO:0000256" key="4">
    <source>
        <dbReference type="ARBA" id="ARBA00022771"/>
    </source>
</evidence>
<dbReference type="InterPro" id="IPR013825">
    <property type="entry name" value="Topo_IA_cen_sub2"/>
</dbReference>
<keyword evidence="6" id="KW-0460">Magnesium</keyword>
<dbReference type="InterPro" id="IPR013497">
    <property type="entry name" value="Topo_IA_cen"/>
</dbReference>
<keyword evidence="8 10" id="KW-0238">DNA-binding</keyword>
<evidence type="ECO:0000313" key="13">
    <source>
        <dbReference type="EMBL" id="QNN60599.1"/>
    </source>
</evidence>
<dbReference type="Gene3D" id="3.30.65.10">
    <property type="entry name" value="Bacterial Topoisomerase I, domain 1"/>
    <property type="match status" value="2"/>
</dbReference>
<dbReference type="InterPro" id="IPR023406">
    <property type="entry name" value="Topo_IA_AS"/>
</dbReference>
<dbReference type="Pfam" id="PF01131">
    <property type="entry name" value="Topoisom_bac"/>
    <property type="match status" value="1"/>
</dbReference>
<dbReference type="AlphaFoldDB" id="A0A7G9RYC4"/>
<dbReference type="InterPro" id="IPR013824">
    <property type="entry name" value="Topo_IA_cen_sub1"/>
</dbReference>
<feature type="active site" description="O-(5'-phospho-DNA)-tyrosine intermediate" evidence="10">
    <location>
        <position position="297"/>
    </location>
</feature>
<dbReference type="EMBL" id="CP060715">
    <property type="protein sequence ID" value="QNN60599.1"/>
    <property type="molecule type" value="Genomic_DNA"/>
</dbReference>